<reference evidence="2 3" key="1">
    <citation type="submission" date="2018-11" db="EMBL/GenBank/DDBJ databases">
        <title>Complete genome sequence of Microcystis aeruginosa NIES-102.</title>
        <authorList>
            <person name="Yamaguchi H."/>
            <person name="Suzuki S."/>
            <person name="Kawachi M."/>
        </authorList>
    </citation>
    <scope>NUCLEOTIDE SEQUENCE [LARGE SCALE GENOMIC DNA]</scope>
    <source>
        <strain evidence="2 3">NIES-102</strain>
    </source>
</reference>
<evidence type="ECO:0000313" key="3">
    <source>
        <dbReference type="Proteomes" id="UP000278152"/>
    </source>
</evidence>
<dbReference type="Proteomes" id="UP000278152">
    <property type="component" value="Chromosome"/>
</dbReference>
<evidence type="ECO:0000256" key="1">
    <source>
        <dbReference type="SAM" id="MobiDB-lite"/>
    </source>
</evidence>
<sequence>MATVLLKTGEFREIPDDQLISFLEENRDLIQDRQSPRKRAIKRPISSNVTSTSTK</sequence>
<gene>
    <name evidence="2" type="ORF">myaer102_10920</name>
</gene>
<organism evidence="2 3">
    <name type="scientific">Microcystis viridis NIES-102</name>
    <dbReference type="NCBI Taxonomy" id="213615"/>
    <lineage>
        <taxon>Bacteria</taxon>
        <taxon>Bacillati</taxon>
        <taxon>Cyanobacteriota</taxon>
        <taxon>Cyanophyceae</taxon>
        <taxon>Oscillatoriophycideae</taxon>
        <taxon>Chroococcales</taxon>
        <taxon>Microcystaceae</taxon>
        <taxon>Microcystis</taxon>
    </lineage>
</organism>
<proteinExistence type="predicted"/>
<feature type="region of interest" description="Disordered" evidence="1">
    <location>
        <begin position="31"/>
        <end position="55"/>
    </location>
</feature>
<name>A0A3G9JV46_MICVR</name>
<dbReference type="KEGG" id="mvz:myaer102_10920"/>
<accession>A0A3G9JV46</accession>
<dbReference type="AlphaFoldDB" id="A0A3G9JV46"/>
<protein>
    <submittedName>
        <fullName evidence="2">Uncharacterized protein</fullName>
    </submittedName>
</protein>
<dbReference type="EMBL" id="AP019314">
    <property type="protein sequence ID" value="BBH38589.1"/>
    <property type="molecule type" value="Genomic_DNA"/>
</dbReference>
<feature type="compositionally biased region" description="Polar residues" evidence="1">
    <location>
        <begin position="45"/>
        <end position="55"/>
    </location>
</feature>
<evidence type="ECO:0000313" key="2">
    <source>
        <dbReference type="EMBL" id="BBH38589.1"/>
    </source>
</evidence>